<sequence length="81" mass="8753">MQEVHIDRLVLKLSGLTEDEGRRLAMKVSEGLAAADIPNAAVENPGALRLDLRASPREQSDVDSLAHHIVSGIVRELSRSA</sequence>
<organism evidence="1 2">
    <name type="scientific">Polyangium fumosum</name>
    <dbReference type="NCBI Taxonomy" id="889272"/>
    <lineage>
        <taxon>Bacteria</taxon>
        <taxon>Pseudomonadati</taxon>
        <taxon>Myxococcota</taxon>
        <taxon>Polyangia</taxon>
        <taxon>Polyangiales</taxon>
        <taxon>Polyangiaceae</taxon>
        <taxon>Polyangium</taxon>
    </lineage>
</organism>
<evidence type="ECO:0000313" key="2">
    <source>
        <dbReference type="Proteomes" id="UP000309215"/>
    </source>
</evidence>
<proteinExistence type="predicted"/>
<protein>
    <submittedName>
        <fullName evidence="1">Uncharacterized protein</fullName>
    </submittedName>
</protein>
<dbReference type="AlphaFoldDB" id="A0A4U1INX4"/>
<evidence type="ECO:0000313" key="1">
    <source>
        <dbReference type="EMBL" id="TKC95815.1"/>
    </source>
</evidence>
<dbReference type="RefSeq" id="WP_136935608.1">
    <property type="nucleotide sequence ID" value="NZ_SSMQ01000093.1"/>
</dbReference>
<gene>
    <name evidence="1" type="ORF">E8A74_46405</name>
</gene>
<reference evidence="1 2" key="1">
    <citation type="submission" date="2019-04" db="EMBL/GenBank/DDBJ databases">
        <authorList>
            <person name="Li Y."/>
            <person name="Wang J."/>
        </authorList>
    </citation>
    <scope>NUCLEOTIDE SEQUENCE [LARGE SCALE GENOMIC DNA]</scope>
    <source>
        <strain evidence="1 2">DSM 14668</strain>
    </source>
</reference>
<dbReference type="Proteomes" id="UP000309215">
    <property type="component" value="Unassembled WGS sequence"/>
</dbReference>
<dbReference type="EMBL" id="SSMQ01000093">
    <property type="protein sequence ID" value="TKC95815.1"/>
    <property type="molecule type" value="Genomic_DNA"/>
</dbReference>
<comment type="caution">
    <text evidence="1">The sequence shown here is derived from an EMBL/GenBank/DDBJ whole genome shotgun (WGS) entry which is preliminary data.</text>
</comment>
<name>A0A4U1INX4_9BACT</name>
<keyword evidence="2" id="KW-1185">Reference proteome</keyword>
<accession>A0A4U1INX4</accession>